<gene>
    <name evidence="2" type="ORF">SCWH03_29940</name>
</gene>
<dbReference type="AlphaFoldDB" id="A0A6A0AWN3"/>
<sequence length="69" mass="7104">MGGAYMGCPSAPRASDTSTGGAQPRQEPVREGETGAYGASPRGVAPYRARRLLLPAAARLRPAPGRRPG</sequence>
<proteinExistence type="predicted"/>
<evidence type="ECO:0000313" key="2">
    <source>
        <dbReference type="EMBL" id="GFH36761.1"/>
    </source>
</evidence>
<dbReference type="Proteomes" id="UP000484988">
    <property type="component" value="Unassembled WGS sequence"/>
</dbReference>
<evidence type="ECO:0000313" key="3">
    <source>
        <dbReference type="Proteomes" id="UP000484988"/>
    </source>
</evidence>
<feature type="region of interest" description="Disordered" evidence="1">
    <location>
        <begin position="1"/>
        <end position="46"/>
    </location>
</feature>
<organism evidence="2 3">
    <name type="scientific">Streptomyces pacificus</name>
    <dbReference type="NCBI Taxonomy" id="2705029"/>
    <lineage>
        <taxon>Bacteria</taxon>
        <taxon>Bacillati</taxon>
        <taxon>Actinomycetota</taxon>
        <taxon>Actinomycetes</taxon>
        <taxon>Kitasatosporales</taxon>
        <taxon>Streptomycetaceae</taxon>
        <taxon>Streptomyces</taxon>
    </lineage>
</organism>
<comment type="caution">
    <text evidence="2">The sequence shown here is derived from an EMBL/GenBank/DDBJ whole genome shotgun (WGS) entry which is preliminary data.</text>
</comment>
<accession>A0A6A0AWN3</accession>
<name>A0A6A0AWN3_9ACTN</name>
<reference evidence="2 3" key="1">
    <citation type="submission" date="2020-02" db="EMBL/GenBank/DDBJ databases">
        <title>Whole Genome Shotgun Sequence of Streptomyces sp. strain CWH03.</title>
        <authorList>
            <person name="Dohra H."/>
            <person name="Kodani S."/>
            <person name="Yamamura H."/>
        </authorList>
    </citation>
    <scope>NUCLEOTIDE SEQUENCE [LARGE SCALE GENOMIC DNA]</scope>
    <source>
        <strain evidence="2 3">CWH03</strain>
    </source>
</reference>
<evidence type="ECO:0000256" key="1">
    <source>
        <dbReference type="SAM" id="MobiDB-lite"/>
    </source>
</evidence>
<protein>
    <submittedName>
        <fullName evidence="2">Uncharacterized protein</fullName>
    </submittedName>
</protein>
<keyword evidence="3" id="KW-1185">Reference proteome</keyword>
<dbReference type="EMBL" id="BLLG01000007">
    <property type="protein sequence ID" value="GFH36761.1"/>
    <property type="molecule type" value="Genomic_DNA"/>
</dbReference>